<evidence type="ECO:0000313" key="3">
    <source>
        <dbReference type="EMBL" id="PWA56763.1"/>
    </source>
</evidence>
<comment type="caution">
    <text evidence="3">The sequence shown here is derived from an EMBL/GenBank/DDBJ whole genome shotgun (WGS) entry which is preliminary data.</text>
</comment>
<sequence length="527" mass="57894">MENDNPNNNTSDRIKLNVGGKLFETTISTLQSGGPDSLLSTLSTRHVSTTSPFNNASLDSLSSALSTRHISSTSPFNNNNSNNNNNNIQDRGPIFIDRDPEIFTVLLSLLRTNRLPKNRFSVTELTEEAEFYGIESVLLHALKPNRFSGIDASIVKVINPASDGFVTDFHVVSDGAVFIAHGGQVTVYDSNLSYVQTVRTHLDEIGSVRRVARGAREVVAVGSEDVAGVSFYDMVNGRGVGSVEWRDESDPRIYKARVRAISDSEEEVFVSCESYHRENCVLVVDKETLGVKGEIGRQSGSSAKFGVPRGLSYVKEMGVLVGTSVTSGAFGYSGYVRLWDVRSGRVVWETNEPGSGRSSRFGDSFADVSVDVNDMSMCKICSKSGDLGIADLRKLGDDPWVYLRDTNPSLRDTSGGVSNSVVHCYKKQVFVGRDGGLEVWSRVAEKGGSSEIGEESFRRNYMDKVEDSERGIIKKIEGGGERLFVSREGAEGLEVWESSVFSGAVLVPWLYDTIIWRWRTHKASIER</sequence>
<dbReference type="AlphaFoldDB" id="A0A2U1M664"/>
<gene>
    <name evidence="3" type="ORF">CTI12_AA414510</name>
</gene>
<dbReference type="SUPFAM" id="SSF54695">
    <property type="entry name" value="POZ domain"/>
    <property type="match status" value="1"/>
</dbReference>
<reference evidence="3 4" key="1">
    <citation type="journal article" date="2018" name="Mol. Plant">
        <title>The genome of Artemisia annua provides insight into the evolution of Asteraceae family and artemisinin biosynthesis.</title>
        <authorList>
            <person name="Shen Q."/>
            <person name="Zhang L."/>
            <person name="Liao Z."/>
            <person name="Wang S."/>
            <person name="Yan T."/>
            <person name="Shi P."/>
            <person name="Liu M."/>
            <person name="Fu X."/>
            <person name="Pan Q."/>
            <person name="Wang Y."/>
            <person name="Lv Z."/>
            <person name="Lu X."/>
            <person name="Zhang F."/>
            <person name="Jiang W."/>
            <person name="Ma Y."/>
            <person name="Chen M."/>
            <person name="Hao X."/>
            <person name="Li L."/>
            <person name="Tang Y."/>
            <person name="Lv G."/>
            <person name="Zhou Y."/>
            <person name="Sun X."/>
            <person name="Brodelius P.E."/>
            <person name="Rose J.K.C."/>
            <person name="Tang K."/>
        </authorList>
    </citation>
    <scope>NUCLEOTIDE SEQUENCE [LARGE SCALE GENOMIC DNA]</scope>
    <source>
        <strain evidence="4">cv. Huhao1</strain>
        <tissue evidence="3">Leaf</tissue>
    </source>
</reference>
<dbReference type="Proteomes" id="UP000245207">
    <property type="component" value="Unassembled WGS sequence"/>
</dbReference>
<dbReference type="InterPro" id="IPR003131">
    <property type="entry name" value="T1-type_BTB"/>
</dbReference>
<dbReference type="OrthoDB" id="2414723at2759"/>
<dbReference type="SMART" id="SM00225">
    <property type="entry name" value="BTB"/>
    <property type="match status" value="1"/>
</dbReference>
<dbReference type="GO" id="GO:0051260">
    <property type="term" value="P:protein homooligomerization"/>
    <property type="evidence" value="ECO:0007669"/>
    <property type="project" value="InterPro"/>
</dbReference>
<dbReference type="SUPFAM" id="SSF50998">
    <property type="entry name" value="Quinoprotein alcohol dehydrogenase-like"/>
    <property type="match status" value="1"/>
</dbReference>
<accession>A0A2U1M664</accession>
<protein>
    <submittedName>
        <fullName evidence="3">BTB/POZ fold</fullName>
    </submittedName>
</protein>
<dbReference type="Gene3D" id="3.30.710.10">
    <property type="entry name" value="Potassium Channel Kv1.1, Chain A"/>
    <property type="match status" value="1"/>
</dbReference>
<dbReference type="PANTHER" id="PTHR11145">
    <property type="entry name" value="BTB/POZ DOMAIN-CONTAINING ADAPTER FOR CUL3-MEDIATED RHOA DEGRADATION PROTEIN FAMILY MEMBER"/>
    <property type="match status" value="1"/>
</dbReference>
<dbReference type="InterPro" id="IPR011047">
    <property type="entry name" value="Quinoprotein_ADH-like_sf"/>
</dbReference>
<dbReference type="Pfam" id="PF02214">
    <property type="entry name" value="BTB_2"/>
    <property type="match status" value="1"/>
</dbReference>
<dbReference type="Pfam" id="PF25279">
    <property type="entry name" value="Beta_prop_At2g24240"/>
    <property type="match status" value="1"/>
</dbReference>
<dbReference type="PANTHER" id="PTHR11145:SF8">
    <property type="entry name" value="RE57120P"/>
    <property type="match status" value="1"/>
</dbReference>
<dbReference type="InterPro" id="IPR011333">
    <property type="entry name" value="SKP1/BTB/POZ_sf"/>
</dbReference>
<dbReference type="CDD" id="cd18316">
    <property type="entry name" value="BTB_POZ_KCTD-like"/>
    <property type="match status" value="1"/>
</dbReference>
<feature type="domain" description="BTB" evidence="2">
    <location>
        <begin position="12"/>
        <end position="149"/>
    </location>
</feature>
<dbReference type="InterPro" id="IPR000210">
    <property type="entry name" value="BTB/POZ_dom"/>
</dbReference>
<dbReference type="EMBL" id="PKPP01006360">
    <property type="protein sequence ID" value="PWA56763.1"/>
    <property type="molecule type" value="Genomic_DNA"/>
</dbReference>
<comment type="pathway">
    <text evidence="1">Protein modification; protein ubiquitination.</text>
</comment>
<evidence type="ECO:0000259" key="2">
    <source>
        <dbReference type="SMART" id="SM00225"/>
    </source>
</evidence>
<evidence type="ECO:0000313" key="4">
    <source>
        <dbReference type="Proteomes" id="UP000245207"/>
    </source>
</evidence>
<organism evidence="3 4">
    <name type="scientific">Artemisia annua</name>
    <name type="common">Sweet wormwood</name>
    <dbReference type="NCBI Taxonomy" id="35608"/>
    <lineage>
        <taxon>Eukaryota</taxon>
        <taxon>Viridiplantae</taxon>
        <taxon>Streptophyta</taxon>
        <taxon>Embryophyta</taxon>
        <taxon>Tracheophyta</taxon>
        <taxon>Spermatophyta</taxon>
        <taxon>Magnoliopsida</taxon>
        <taxon>eudicotyledons</taxon>
        <taxon>Gunneridae</taxon>
        <taxon>Pentapetalae</taxon>
        <taxon>asterids</taxon>
        <taxon>campanulids</taxon>
        <taxon>Asterales</taxon>
        <taxon>Asteraceae</taxon>
        <taxon>Asteroideae</taxon>
        <taxon>Anthemideae</taxon>
        <taxon>Artemisiinae</taxon>
        <taxon>Artemisia</taxon>
    </lineage>
</organism>
<dbReference type="InterPro" id="IPR057441">
    <property type="entry name" value="Beta_prop_At2g24240"/>
</dbReference>
<name>A0A2U1M664_ARTAN</name>
<dbReference type="STRING" id="35608.A0A2U1M664"/>
<keyword evidence="4" id="KW-1185">Reference proteome</keyword>
<evidence type="ECO:0000256" key="1">
    <source>
        <dbReference type="ARBA" id="ARBA00004906"/>
    </source>
</evidence>
<dbReference type="InterPro" id="IPR045068">
    <property type="entry name" value="BACURD1-3"/>
</dbReference>
<proteinExistence type="predicted"/>